<proteinExistence type="predicted"/>
<keyword evidence="2" id="KW-0378">Hydrolase</keyword>
<feature type="domain" description="Endonuclease/exonuclease/phosphatase" evidence="1">
    <location>
        <begin position="8"/>
        <end position="178"/>
    </location>
</feature>
<keyword evidence="2" id="KW-0255">Endonuclease</keyword>
<dbReference type="AlphaFoldDB" id="Q2JBX1"/>
<dbReference type="InterPro" id="IPR036691">
    <property type="entry name" value="Endo/exonu/phosph_ase_sf"/>
</dbReference>
<dbReference type="OrthoDB" id="3638097at2"/>
<dbReference type="InterPro" id="IPR005135">
    <property type="entry name" value="Endo/exonuclease/phosphatase"/>
</dbReference>
<dbReference type="eggNOG" id="COG0708">
    <property type="taxonomic scope" value="Bacteria"/>
</dbReference>
<reference evidence="2 3" key="1">
    <citation type="journal article" date="2007" name="Genome Res.">
        <title>Genome characteristics of facultatively symbiotic Frankia sp. strains reflect host range and host plant biogeography.</title>
        <authorList>
            <person name="Normand P."/>
            <person name="Lapierre P."/>
            <person name="Tisa L.S."/>
            <person name="Gogarten J.P."/>
            <person name="Alloisio N."/>
            <person name="Bagnarol E."/>
            <person name="Bassi C.A."/>
            <person name="Berry A.M."/>
            <person name="Bickhart D.M."/>
            <person name="Choisne N."/>
            <person name="Couloux A."/>
            <person name="Cournoyer B."/>
            <person name="Cruveiller S."/>
            <person name="Daubin V."/>
            <person name="Demange N."/>
            <person name="Francino M.P."/>
            <person name="Goltsman E."/>
            <person name="Huang Y."/>
            <person name="Kopp O.R."/>
            <person name="Labarre L."/>
            <person name="Lapidus A."/>
            <person name="Lavire C."/>
            <person name="Marechal J."/>
            <person name="Martinez M."/>
            <person name="Mastronunzio J.E."/>
            <person name="Mullin B.C."/>
            <person name="Niemann J."/>
            <person name="Pujic P."/>
            <person name="Rawnsley T."/>
            <person name="Rouy Z."/>
            <person name="Schenowitz C."/>
            <person name="Sellstedt A."/>
            <person name="Tavares F."/>
            <person name="Tomkins J.P."/>
            <person name="Vallenet D."/>
            <person name="Valverde C."/>
            <person name="Wall L.G."/>
            <person name="Wang Y."/>
            <person name="Medigue C."/>
            <person name="Benson D.R."/>
        </authorList>
    </citation>
    <scope>NUCLEOTIDE SEQUENCE [LARGE SCALE GENOMIC DNA]</scope>
    <source>
        <strain evidence="3">DSM 45818 / CECT 9043 / CcI3</strain>
    </source>
</reference>
<evidence type="ECO:0000313" key="2">
    <source>
        <dbReference type="EMBL" id="ABD11221.1"/>
    </source>
</evidence>
<keyword evidence="2" id="KW-0540">Nuclease</keyword>
<dbReference type="SUPFAM" id="SSF56219">
    <property type="entry name" value="DNase I-like"/>
    <property type="match status" value="1"/>
</dbReference>
<dbReference type="KEGG" id="fra:Francci3_1845"/>
<evidence type="ECO:0000259" key="1">
    <source>
        <dbReference type="Pfam" id="PF03372"/>
    </source>
</evidence>
<organism evidence="2 3">
    <name type="scientific">Frankia casuarinae (strain DSM 45818 / CECT 9043 / HFP020203 / CcI3)</name>
    <dbReference type="NCBI Taxonomy" id="106370"/>
    <lineage>
        <taxon>Bacteria</taxon>
        <taxon>Bacillati</taxon>
        <taxon>Actinomycetota</taxon>
        <taxon>Actinomycetes</taxon>
        <taxon>Frankiales</taxon>
        <taxon>Frankiaceae</taxon>
        <taxon>Frankia</taxon>
    </lineage>
</organism>
<evidence type="ECO:0000313" key="3">
    <source>
        <dbReference type="Proteomes" id="UP000001937"/>
    </source>
</evidence>
<name>Q2JBX1_FRACC</name>
<keyword evidence="3" id="KW-1185">Reference proteome</keyword>
<dbReference type="Proteomes" id="UP000001937">
    <property type="component" value="Chromosome"/>
</dbReference>
<dbReference type="Pfam" id="PF03372">
    <property type="entry name" value="Exo_endo_phos"/>
    <property type="match status" value="1"/>
</dbReference>
<protein>
    <submittedName>
        <fullName evidence="2">Endonuclease/exonuclease/phosphatase</fullName>
    </submittedName>
</protein>
<sequence length="309" mass="34258">MAQVRFATYNTLDLFASDSPDERERYRRVVEVIRGLDADVVAVQEIIAPDVEVAAGRLRTLADDAGMECTYEPNRPAIAAGRQRFHVGLLWRPGLSVVPGSFRTYGAADFWHALAKITIEIAGRQIQHASHHATPFGRHMRADQMERVVAVMTRPEGSPPGLIGADWNCVGADRRPDGSYYDPDPYADSDWYADLIYQTVWGYDERGRRRHRADREPGEVLYAGGLADAAVVLDRPWEATVGHWPGNTFGDRRIDAIRVTAEIAPALRAVEVTRTELARSASDHLPVTVTYETTALGAQAQRSNPQLPS</sequence>
<dbReference type="STRING" id="106370.Francci3_1845"/>
<accession>Q2JBX1</accession>
<dbReference type="RefSeq" id="WP_011436281.1">
    <property type="nucleotide sequence ID" value="NC_007777.1"/>
</dbReference>
<dbReference type="EMBL" id="CP000249">
    <property type="protein sequence ID" value="ABD11221.1"/>
    <property type="molecule type" value="Genomic_DNA"/>
</dbReference>
<dbReference type="HOGENOM" id="CLU_899417_0_0_11"/>
<dbReference type="Gene3D" id="3.60.10.10">
    <property type="entry name" value="Endonuclease/exonuclease/phosphatase"/>
    <property type="match status" value="1"/>
</dbReference>
<gene>
    <name evidence="2" type="ordered locus">Francci3_1845</name>
</gene>
<dbReference type="GO" id="GO:0004519">
    <property type="term" value="F:endonuclease activity"/>
    <property type="evidence" value="ECO:0007669"/>
    <property type="project" value="UniProtKB-KW"/>
</dbReference>